<feature type="compositionally biased region" description="Basic and acidic residues" evidence="1">
    <location>
        <begin position="131"/>
        <end position="163"/>
    </location>
</feature>
<sequence>MTAHDPEAGIAEQADEHQDETGTEEPELLADDREDEVVRRRREVTPRLAARPESDARETAGSQRLQTVDRLVAEVLRVRRVRVAALQQDGDPPAAVGVAVQEQLPHEDATDPDPRHQHPHRDPGDEEGADDEHHHDERGAEVLAGEHEGDDEQRPGHGRDDRVPCLAEEPLLASEDRREPHHQRELRDLGRLEAQRAQVHPGVVAADLVRQTWHEHEALERERAEQTDPREPLVDPHGHARRDQQERDTDERVLRLLEEDPER</sequence>
<protein>
    <submittedName>
        <fullName evidence="2">Uncharacterized protein</fullName>
    </submittedName>
</protein>
<feature type="compositionally biased region" description="Basic and acidic residues" evidence="1">
    <location>
        <begin position="104"/>
        <end position="123"/>
    </location>
</feature>
<comment type="caution">
    <text evidence="2">The sequence shown here is derived from an EMBL/GenBank/DDBJ whole genome shotgun (WGS) entry which is preliminary data.</text>
</comment>
<evidence type="ECO:0000256" key="1">
    <source>
        <dbReference type="SAM" id="MobiDB-lite"/>
    </source>
</evidence>
<feature type="region of interest" description="Disordered" evidence="1">
    <location>
        <begin position="1"/>
        <end position="69"/>
    </location>
</feature>
<name>A0ABQ6I8A3_9MICO</name>
<feature type="compositionally biased region" description="Basic and acidic residues" evidence="1">
    <location>
        <begin position="174"/>
        <end position="192"/>
    </location>
</feature>
<accession>A0ABQ6I8A3</accession>
<reference evidence="3" key="1">
    <citation type="journal article" date="2019" name="Int. J. Syst. Evol. Microbiol.">
        <title>The Global Catalogue of Microorganisms (GCM) 10K type strain sequencing project: providing services to taxonomists for standard genome sequencing and annotation.</title>
        <authorList>
            <consortium name="The Broad Institute Genomics Platform"/>
            <consortium name="The Broad Institute Genome Sequencing Center for Infectious Disease"/>
            <person name="Wu L."/>
            <person name="Ma J."/>
        </authorList>
    </citation>
    <scope>NUCLEOTIDE SEQUENCE [LARGE SCALE GENOMIC DNA]</scope>
    <source>
        <strain evidence="3">NBRC 106348</strain>
    </source>
</reference>
<dbReference type="EMBL" id="BSUK01000001">
    <property type="protein sequence ID" value="GMA26388.1"/>
    <property type="molecule type" value="Genomic_DNA"/>
</dbReference>
<gene>
    <name evidence="2" type="ORF">GCM10025864_41470</name>
</gene>
<proteinExistence type="predicted"/>
<evidence type="ECO:0000313" key="3">
    <source>
        <dbReference type="Proteomes" id="UP001157091"/>
    </source>
</evidence>
<feature type="compositionally biased region" description="Acidic residues" evidence="1">
    <location>
        <begin position="21"/>
        <end position="35"/>
    </location>
</feature>
<feature type="region of interest" description="Disordered" evidence="1">
    <location>
        <begin position="85"/>
        <end position="192"/>
    </location>
</feature>
<dbReference type="Proteomes" id="UP001157091">
    <property type="component" value="Unassembled WGS sequence"/>
</dbReference>
<feature type="region of interest" description="Disordered" evidence="1">
    <location>
        <begin position="216"/>
        <end position="251"/>
    </location>
</feature>
<evidence type="ECO:0000313" key="2">
    <source>
        <dbReference type="EMBL" id="GMA26388.1"/>
    </source>
</evidence>
<organism evidence="2 3">
    <name type="scientific">Luteimicrobium album</name>
    <dbReference type="NCBI Taxonomy" id="1054550"/>
    <lineage>
        <taxon>Bacteria</taxon>
        <taxon>Bacillati</taxon>
        <taxon>Actinomycetota</taxon>
        <taxon>Actinomycetes</taxon>
        <taxon>Micrococcales</taxon>
        <taxon>Luteimicrobium</taxon>
    </lineage>
</organism>
<keyword evidence="3" id="KW-1185">Reference proteome</keyword>